<dbReference type="GO" id="GO:0050660">
    <property type="term" value="F:flavin adenine dinucleotide binding"/>
    <property type="evidence" value="ECO:0007669"/>
    <property type="project" value="InterPro"/>
</dbReference>
<dbReference type="InterPro" id="IPR016169">
    <property type="entry name" value="FAD-bd_PCMH_sub2"/>
</dbReference>
<organism evidence="4">
    <name type="scientific">marine sediment metagenome</name>
    <dbReference type="NCBI Taxonomy" id="412755"/>
    <lineage>
        <taxon>unclassified sequences</taxon>
        <taxon>metagenomes</taxon>
        <taxon>ecological metagenomes</taxon>
    </lineage>
</organism>
<dbReference type="Pfam" id="PF00571">
    <property type="entry name" value="CBS"/>
    <property type="match status" value="1"/>
</dbReference>
<accession>X0T0R0</accession>
<proteinExistence type="predicted"/>
<dbReference type="Pfam" id="PF03471">
    <property type="entry name" value="CorC_HlyC"/>
    <property type="match status" value="1"/>
</dbReference>
<dbReference type="AlphaFoldDB" id="X0T0R0"/>
<sequence>GRIDNVLGVVHAKRLLLNPTQPLRELVTPVPFVPEAANIERTLLQLRARRDQMAIVVDEYGGVAGLVTLEDIIEEIVGDIEESQETPRGRPVRQTGPDEYILDGDLAVHEWLDAFKIDLSERRISTIGGFVISLLGRIPDVGDQTTYRNLRFTVEQMRGRRIRKLRLKLLEEPA</sequence>
<dbReference type="EMBL" id="BARS01003365">
    <property type="protein sequence ID" value="GAF81767.1"/>
    <property type="molecule type" value="Genomic_DNA"/>
</dbReference>
<dbReference type="InterPro" id="IPR044751">
    <property type="entry name" value="Ion_transp-like_CBS"/>
</dbReference>
<keyword evidence="2" id="KW-0129">CBS domain</keyword>
<dbReference type="InterPro" id="IPR051676">
    <property type="entry name" value="UPF0053_domain"/>
</dbReference>
<reference evidence="4" key="1">
    <citation type="journal article" date="2014" name="Front. Microbiol.">
        <title>High frequency of phylogenetically diverse reductive dehalogenase-homologous genes in deep subseafloor sedimentary metagenomes.</title>
        <authorList>
            <person name="Kawai M."/>
            <person name="Futagami T."/>
            <person name="Toyoda A."/>
            <person name="Takaki Y."/>
            <person name="Nishi S."/>
            <person name="Hori S."/>
            <person name="Arai W."/>
            <person name="Tsubouchi T."/>
            <person name="Morono Y."/>
            <person name="Uchiyama I."/>
            <person name="Ito T."/>
            <person name="Fujiyama A."/>
            <person name="Inagaki F."/>
            <person name="Takami H."/>
        </authorList>
    </citation>
    <scope>NUCLEOTIDE SEQUENCE</scope>
    <source>
        <strain evidence="4">Expedition CK06-06</strain>
    </source>
</reference>
<comment type="caution">
    <text evidence="4">The sequence shown here is derived from an EMBL/GenBank/DDBJ whole genome shotgun (WGS) entry which is preliminary data.</text>
</comment>
<dbReference type="Gene3D" id="3.10.580.10">
    <property type="entry name" value="CBS-domain"/>
    <property type="match status" value="1"/>
</dbReference>
<dbReference type="InterPro" id="IPR036318">
    <property type="entry name" value="FAD-bd_PCMH-like_sf"/>
</dbReference>
<name>X0T0R0_9ZZZZ</name>
<dbReference type="CDD" id="cd04590">
    <property type="entry name" value="CBS_pair_CorC_HlyC_assoc"/>
    <property type="match status" value="1"/>
</dbReference>
<dbReference type="SUPFAM" id="SSF56176">
    <property type="entry name" value="FAD-binding/transporter-associated domain-like"/>
    <property type="match status" value="1"/>
</dbReference>
<dbReference type="PANTHER" id="PTHR43099:SF5">
    <property type="entry name" value="HLYC_CORC FAMILY TRANSPORTER"/>
    <property type="match status" value="1"/>
</dbReference>
<dbReference type="Gene3D" id="3.30.465.10">
    <property type="match status" value="1"/>
</dbReference>
<evidence type="ECO:0000313" key="4">
    <source>
        <dbReference type="EMBL" id="GAF81767.1"/>
    </source>
</evidence>
<evidence type="ECO:0000256" key="2">
    <source>
        <dbReference type="ARBA" id="ARBA00023122"/>
    </source>
</evidence>
<dbReference type="PANTHER" id="PTHR43099">
    <property type="entry name" value="UPF0053 PROTEIN YRKA"/>
    <property type="match status" value="1"/>
</dbReference>
<dbReference type="InterPro" id="IPR046342">
    <property type="entry name" value="CBS_dom_sf"/>
</dbReference>
<dbReference type="InterPro" id="IPR005170">
    <property type="entry name" value="Transptr-assoc_dom"/>
</dbReference>
<dbReference type="SUPFAM" id="SSF54631">
    <property type="entry name" value="CBS-domain pair"/>
    <property type="match status" value="1"/>
</dbReference>
<dbReference type="PROSITE" id="PS51371">
    <property type="entry name" value="CBS"/>
    <property type="match status" value="1"/>
</dbReference>
<evidence type="ECO:0000256" key="1">
    <source>
        <dbReference type="ARBA" id="ARBA00022737"/>
    </source>
</evidence>
<feature type="non-terminal residue" evidence="4">
    <location>
        <position position="1"/>
    </location>
</feature>
<dbReference type="SMART" id="SM01091">
    <property type="entry name" value="CorC_HlyC"/>
    <property type="match status" value="1"/>
</dbReference>
<evidence type="ECO:0000259" key="3">
    <source>
        <dbReference type="PROSITE" id="PS51371"/>
    </source>
</evidence>
<gene>
    <name evidence="4" type="ORF">S01H1_06526</name>
</gene>
<dbReference type="InterPro" id="IPR000644">
    <property type="entry name" value="CBS_dom"/>
</dbReference>
<keyword evidence="1" id="KW-0677">Repeat</keyword>
<feature type="domain" description="CBS" evidence="3">
    <location>
        <begin position="26"/>
        <end position="82"/>
    </location>
</feature>
<protein>
    <recommendedName>
        <fullName evidence="3">CBS domain-containing protein</fullName>
    </recommendedName>
</protein>